<sequence length="442" mass="50055">MEEQTEQPQMKLGLHSFAVGDVIGQGAFSKVMIARMKDTSKYFAIKAVNKSFIQKEGYVKEAMAERNALAVMNHPFIVRLVYSFQDSNNLYYVLELCRYGTLWDLEKSIQLPGKGCDPSLVRFYMAEIASAVDYLHNTVHLIHRDLKPENILISESGHLLLSDFGSVAKEGEVVSPADQPKVYGTLQYLAPEAVHGGIISPSVDMWAMGVMLYLLLTGCFLFDGEDELSVIHRIETFDADALEFPSYLSAVTQDLLRGLLQHDASKRLTSGQVLRHPYFEGIDFARLPFTTPPYTPPFSPLPVICDDELENELNALRGSIDVTYRQQQEERKEAISKLLQEEETTLYSSPVVHFTSSTSRKRILVLTSTRRLLILDSSVMTIKTVIRPYQIAKVDVNHSGFSVSINHPSKRIFRFETPNKDQSVWCNCIQHVIREQRKLSKL</sequence>
<evidence type="ECO:0000313" key="13">
    <source>
        <dbReference type="Proteomes" id="UP000078348"/>
    </source>
</evidence>
<dbReference type="GO" id="GO:0004674">
    <property type="term" value="F:protein serine/threonine kinase activity"/>
    <property type="evidence" value="ECO:0007669"/>
    <property type="project" value="UniProtKB-KW"/>
</dbReference>
<comment type="caution">
    <text evidence="12">The sequence shown here is derived from an EMBL/GenBank/DDBJ whole genome shotgun (WGS) entry which is preliminary data.</text>
</comment>
<evidence type="ECO:0000256" key="7">
    <source>
        <dbReference type="ARBA" id="ARBA00047899"/>
    </source>
</evidence>
<feature type="domain" description="Protein kinase" evidence="11">
    <location>
        <begin position="17"/>
        <end position="279"/>
    </location>
</feature>
<feature type="binding site" evidence="9">
    <location>
        <position position="46"/>
    </location>
    <ligand>
        <name>ATP</name>
        <dbReference type="ChEBI" id="CHEBI:30616"/>
    </ligand>
</feature>
<dbReference type="GO" id="GO:0005524">
    <property type="term" value="F:ATP binding"/>
    <property type="evidence" value="ECO:0007669"/>
    <property type="project" value="UniProtKB-UniRule"/>
</dbReference>
<dbReference type="InterPro" id="IPR045270">
    <property type="entry name" value="STKc_AGC"/>
</dbReference>
<keyword evidence="3" id="KW-0808">Transferase</keyword>
<dbReference type="SMART" id="SM00220">
    <property type="entry name" value="S_TKc"/>
    <property type="match status" value="1"/>
</dbReference>
<dbReference type="PANTHER" id="PTHR24356:SF163">
    <property type="entry name" value="3-PHOSPHOINOSITIDE-DEPENDENT PROTEIN KINASE 1-RELATED"/>
    <property type="match status" value="1"/>
</dbReference>
<dbReference type="InterPro" id="IPR000719">
    <property type="entry name" value="Prot_kinase_dom"/>
</dbReference>
<dbReference type="InterPro" id="IPR008271">
    <property type="entry name" value="Ser/Thr_kinase_AS"/>
</dbReference>
<dbReference type="Gene3D" id="1.10.510.10">
    <property type="entry name" value="Transferase(Phosphotransferase) domain 1"/>
    <property type="match status" value="1"/>
</dbReference>
<dbReference type="AlphaFoldDB" id="A0A196SGG4"/>
<dbReference type="Proteomes" id="UP000078348">
    <property type="component" value="Unassembled WGS sequence"/>
</dbReference>
<evidence type="ECO:0000256" key="3">
    <source>
        <dbReference type="ARBA" id="ARBA00022679"/>
    </source>
</evidence>
<evidence type="ECO:0000256" key="5">
    <source>
        <dbReference type="ARBA" id="ARBA00022777"/>
    </source>
</evidence>
<dbReference type="Pfam" id="PF14593">
    <property type="entry name" value="PH_3"/>
    <property type="match status" value="1"/>
</dbReference>
<dbReference type="FunFam" id="3.30.200.20:FF:000042">
    <property type="entry name" value="Aurora kinase A"/>
    <property type="match status" value="1"/>
</dbReference>
<evidence type="ECO:0000313" key="12">
    <source>
        <dbReference type="EMBL" id="OAO15411.1"/>
    </source>
</evidence>
<comment type="catalytic activity">
    <reaction evidence="8">
        <text>L-seryl-[protein] + ATP = O-phospho-L-seryl-[protein] + ADP + H(+)</text>
        <dbReference type="Rhea" id="RHEA:17989"/>
        <dbReference type="Rhea" id="RHEA-COMP:9863"/>
        <dbReference type="Rhea" id="RHEA-COMP:11604"/>
        <dbReference type="ChEBI" id="CHEBI:15378"/>
        <dbReference type="ChEBI" id="CHEBI:29999"/>
        <dbReference type="ChEBI" id="CHEBI:30616"/>
        <dbReference type="ChEBI" id="CHEBI:83421"/>
        <dbReference type="ChEBI" id="CHEBI:456216"/>
        <dbReference type="EC" id="2.7.11.1"/>
    </reaction>
</comment>
<dbReference type="PROSITE" id="PS50011">
    <property type="entry name" value="PROTEIN_KINASE_DOM"/>
    <property type="match status" value="1"/>
</dbReference>
<dbReference type="FunFam" id="1.10.510.10:FF:000571">
    <property type="entry name" value="Maternal embryonic leucine zipper kinase"/>
    <property type="match status" value="1"/>
</dbReference>
<dbReference type="PROSITE" id="PS00107">
    <property type="entry name" value="PROTEIN_KINASE_ATP"/>
    <property type="match status" value="1"/>
</dbReference>
<keyword evidence="13" id="KW-1185">Reference proteome</keyword>
<keyword evidence="5 12" id="KW-0418">Kinase</keyword>
<dbReference type="Gene3D" id="2.30.29.30">
    <property type="entry name" value="Pleckstrin-homology domain (PH domain)/Phosphotyrosine-binding domain (PTB)"/>
    <property type="match status" value="1"/>
</dbReference>
<proteinExistence type="inferred from homology"/>
<evidence type="ECO:0000256" key="6">
    <source>
        <dbReference type="ARBA" id="ARBA00022840"/>
    </source>
</evidence>
<dbReference type="EMBL" id="LXWW01000143">
    <property type="protein sequence ID" value="OAO15411.1"/>
    <property type="molecule type" value="Genomic_DNA"/>
</dbReference>
<dbReference type="CDD" id="cd05123">
    <property type="entry name" value="STKc_AGC"/>
    <property type="match status" value="1"/>
</dbReference>
<evidence type="ECO:0000259" key="11">
    <source>
        <dbReference type="PROSITE" id="PS50011"/>
    </source>
</evidence>
<dbReference type="SUPFAM" id="SSF50729">
    <property type="entry name" value="PH domain-like"/>
    <property type="match status" value="1"/>
</dbReference>
<dbReference type="SUPFAM" id="SSF56112">
    <property type="entry name" value="Protein kinase-like (PK-like)"/>
    <property type="match status" value="1"/>
</dbReference>
<keyword evidence="4 9" id="KW-0547">Nucleotide-binding</keyword>
<dbReference type="Pfam" id="PF00069">
    <property type="entry name" value="Pkinase"/>
    <property type="match status" value="1"/>
</dbReference>
<dbReference type="InterPro" id="IPR011009">
    <property type="entry name" value="Kinase-like_dom_sf"/>
</dbReference>
<comment type="catalytic activity">
    <reaction evidence="7">
        <text>L-threonyl-[protein] + ATP = O-phospho-L-threonyl-[protein] + ADP + H(+)</text>
        <dbReference type="Rhea" id="RHEA:46608"/>
        <dbReference type="Rhea" id="RHEA-COMP:11060"/>
        <dbReference type="Rhea" id="RHEA-COMP:11605"/>
        <dbReference type="ChEBI" id="CHEBI:15378"/>
        <dbReference type="ChEBI" id="CHEBI:30013"/>
        <dbReference type="ChEBI" id="CHEBI:30616"/>
        <dbReference type="ChEBI" id="CHEBI:61977"/>
        <dbReference type="ChEBI" id="CHEBI:456216"/>
        <dbReference type="EC" id="2.7.11.1"/>
    </reaction>
</comment>
<keyword evidence="6 9" id="KW-0067">ATP-binding</keyword>
<protein>
    <recommendedName>
        <fullName evidence="1">non-specific serine/threonine protein kinase</fullName>
        <ecNumber evidence="1">2.7.11.1</ecNumber>
    </recommendedName>
</protein>
<evidence type="ECO:0000256" key="9">
    <source>
        <dbReference type="PROSITE-ProRule" id="PRU10141"/>
    </source>
</evidence>
<keyword evidence="2 10" id="KW-0723">Serine/threonine-protein kinase</keyword>
<dbReference type="STRING" id="478820.A0A196SGG4"/>
<name>A0A196SGG4_BLAHN</name>
<gene>
    <name evidence="12" type="ORF">AV274_2876</name>
</gene>
<organism evidence="12 13">
    <name type="scientific">Blastocystis sp. subtype 1 (strain ATCC 50177 / NandII)</name>
    <dbReference type="NCBI Taxonomy" id="478820"/>
    <lineage>
        <taxon>Eukaryota</taxon>
        <taxon>Sar</taxon>
        <taxon>Stramenopiles</taxon>
        <taxon>Bigyra</taxon>
        <taxon>Opalozoa</taxon>
        <taxon>Opalinata</taxon>
        <taxon>Blastocystidae</taxon>
        <taxon>Blastocystis</taxon>
    </lineage>
</organism>
<dbReference type="PANTHER" id="PTHR24356">
    <property type="entry name" value="SERINE/THREONINE-PROTEIN KINASE"/>
    <property type="match status" value="1"/>
</dbReference>
<evidence type="ECO:0000256" key="2">
    <source>
        <dbReference type="ARBA" id="ARBA00022527"/>
    </source>
</evidence>
<reference evidence="12 13" key="1">
    <citation type="submission" date="2016-05" db="EMBL/GenBank/DDBJ databases">
        <title>Nuclear genome of Blastocystis sp. subtype 1 NandII.</title>
        <authorList>
            <person name="Gentekaki E."/>
            <person name="Curtis B."/>
            <person name="Stairs C."/>
            <person name="Eme L."/>
            <person name="Herman E."/>
            <person name="Klimes V."/>
            <person name="Arias M.C."/>
            <person name="Elias M."/>
            <person name="Hilliou F."/>
            <person name="Klute M."/>
            <person name="Malik S.-B."/>
            <person name="Pightling A."/>
            <person name="Rachubinski R."/>
            <person name="Salas D."/>
            <person name="Schlacht A."/>
            <person name="Suga H."/>
            <person name="Archibald J."/>
            <person name="Ball S.G."/>
            <person name="Clark G."/>
            <person name="Dacks J."/>
            <person name="Van Der Giezen M."/>
            <person name="Tsaousis A."/>
            <person name="Roger A."/>
        </authorList>
    </citation>
    <scope>NUCLEOTIDE SEQUENCE [LARGE SCALE GENOMIC DNA]</scope>
    <source>
        <strain evidence="13">ATCC 50177 / NandII</strain>
    </source>
</reference>
<dbReference type="InterPro" id="IPR011993">
    <property type="entry name" value="PH-like_dom_sf"/>
</dbReference>
<evidence type="ECO:0000256" key="10">
    <source>
        <dbReference type="RuleBase" id="RU000304"/>
    </source>
</evidence>
<dbReference type="InterPro" id="IPR017441">
    <property type="entry name" value="Protein_kinase_ATP_BS"/>
</dbReference>
<dbReference type="InterPro" id="IPR033931">
    <property type="entry name" value="PDK1-typ_PH"/>
</dbReference>
<dbReference type="PROSITE" id="PS00108">
    <property type="entry name" value="PROTEIN_KINASE_ST"/>
    <property type="match status" value="1"/>
</dbReference>
<dbReference type="OrthoDB" id="347657at2759"/>
<comment type="similarity">
    <text evidence="10">Belongs to the protein kinase superfamily.</text>
</comment>
<evidence type="ECO:0000256" key="4">
    <source>
        <dbReference type="ARBA" id="ARBA00022741"/>
    </source>
</evidence>
<accession>A0A196SGG4</accession>
<evidence type="ECO:0000256" key="1">
    <source>
        <dbReference type="ARBA" id="ARBA00012513"/>
    </source>
</evidence>
<dbReference type="Gene3D" id="3.30.200.20">
    <property type="entry name" value="Phosphorylase Kinase, domain 1"/>
    <property type="match status" value="1"/>
</dbReference>
<dbReference type="GO" id="GO:0035556">
    <property type="term" value="P:intracellular signal transduction"/>
    <property type="evidence" value="ECO:0007669"/>
    <property type="project" value="TreeGrafter"/>
</dbReference>
<dbReference type="InterPro" id="IPR050236">
    <property type="entry name" value="Ser_Thr_kinase_AGC"/>
</dbReference>
<dbReference type="EC" id="2.7.11.1" evidence="1"/>
<evidence type="ECO:0000256" key="8">
    <source>
        <dbReference type="ARBA" id="ARBA00048679"/>
    </source>
</evidence>